<evidence type="ECO:0000313" key="2">
    <source>
        <dbReference type="Proteomes" id="UP000221580"/>
    </source>
</evidence>
<dbReference type="SUPFAM" id="SSF52540">
    <property type="entry name" value="P-loop containing nucleoside triphosphate hydrolases"/>
    <property type="match status" value="1"/>
</dbReference>
<accession>A0A7Z1GP11</accession>
<gene>
    <name evidence="1" type="ORF">DM05_4462</name>
</gene>
<keyword evidence="1" id="KW-0067">ATP-binding</keyword>
<organism evidence="1 2">
    <name type="scientific">Pseudomonas poae</name>
    <dbReference type="NCBI Taxonomy" id="200451"/>
    <lineage>
        <taxon>Bacteria</taxon>
        <taxon>Pseudomonadati</taxon>
        <taxon>Pseudomonadota</taxon>
        <taxon>Gammaproteobacteria</taxon>
        <taxon>Pseudomonadales</taxon>
        <taxon>Pseudomonadaceae</taxon>
        <taxon>Pseudomonas</taxon>
    </lineage>
</organism>
<sequence length="626" mass="70585">MKVFIEKLLFQNRSPFDYLDISLSENEIAVLVAANGRGKTTVISHIVDAFHELAKNWFPGSFEGKENKYYRVTSGLNNLDQSRPSIFYMRLNMNGETIDYVDIIGAMSEAEYQELMIENKISFDALSHGLSENNQIKHWKIEKTQALSIFESNLITYFPSYRYETPGYINQPYEVNLSFRKGNNFKGRLPNPLEVVSGLQTFSNWLMDIVLDMQYQQSGVANIKLLLDQVITLILQGKIPAKFRFGVGPRGFGNTRIQIINSETGKCLYPAIFHISAGEASALCLAGEIIRQADVIVGENPISSVSGIVLIDEADKHLHIRLQKEVMPKLFSLFPNVQFIASSHSPFMAMGLADEAKKRTKIIDLDNFGITKDPYNSDLYTEVYDMMIGDSLGFREQFLKLKAKSEESEKTLIVTEGKTDIQHLRAAAKSLGCGGSLSYFDVPADWGDSKLERLLEQLSKLKQRCTVIGVFDRDVEKIVAGIEVDGRTFKNYGNNVYGFCLPVPPGRETYSNISIEFFYTDDELKKSHDGKRLHFDNEIFYFQSASANRGKPVPQLRESPDGTEESIKKIFDSNISELAGAHSKARFADLVEGNLEFAKDFDFSNFGSIFERVSQIEEYESAKTLG</sequence>
<reference evidence="1 2" key="2">
    <citation type="submission" date="2017-10" db="EMBL/GenBank/DDBJ databases">
        <title>Bacterial endophytes that colonize and modify switchgrass growth.</title>
        <authorList>
            <person name="Debolt S."/>
        </authorList>
    </citation>
    <scope>NUCLEOTIDE SEQUENCE [LARGE SCALE GENOMIC DNA]</scope>
    <source>
        <strain evidence="1 2">A2-S9</strain>
    </source>
</reference>
<dbReference type="RefSeq" id="WP_227432293.1">
    <property type="nucleotide sequence ID" value="NZ_PDJN01000003.1"/>
</dbReference>
<proteinExistence type="predicted"/>
<dbReference type="GO" id="GO:0005524">
    <property type="term" value="F:ATP binding"/>
    <property type="evidence" value="ECO:0007669"/>
    <property type="project" value="UniProtKB-KW"/>
</dbReference>
<name>A0A7Z1GP11_9PSED</name>
<evidence type="ECO:0000313" key="1">
    <source>
        <dbReference type="EMBL" id="PFG59772.1"/>
    </source>
</evidence>
<protein>
    <submittedName>
        <fullName evidence="1">Putative ATP-binding protein involved in virulence</fullName>
    </submittedName>
</protein>
<comment type="caution">
    <text evidence="1">The sequence shown here is derived from an EMBL/GenBank/DDBJ whole genome shotgun (WGS) entry which is preliminary data.</text>
</comment>
<dbReference type="InterPro" id="IPR027417">
    <property type="entry name" value="P-loop_NTPase"/>
</dbReference>
<dbReference type="GO" id="GO:0016887">
    <property type="term" value="F:ATP hydrolysis activity"/>
    <property type="evidence" value="ECO:0007669"/>
    <property type="project" value="InterPro"/>
</dbReference>
<dbReference type="PANTHER" id="PTHR43581:SF2">
    <property type="entry name" value="EXCINUCLEASE ATPASE SUBUNIT"/>
    <property type="match status" value="1"/>
</dbReference>
<dbReference type="InterPro" id="IPR051396">
    <property type="entry name" value="Bact_Antivir_Def_Nuclease"/>
</dbReference>
<dbReference type="EMBL" id="PDJN01000003">
    <property type="protein sequence ID" value="PFG59772.1"/>
    <property type="molecule type" value="Genomic_DNA"/>
</dbReference>
<dbReference type="Gene3D" id="3.40.50.300">
    <property type="entry name" value="P-loop containing nucleotide triphosphate hydrolases"/>
    <property type="match status" value="1"/>
</dbReference>
<dbReference type="PANTHER" id="PTHR43581">
    <property type="entry name" value="ATP/GTP PHOSPHATASE"/>
    <property type="match status" value="1"/>
</dbReference>
<dbReference type="AlphaFoldDB" id="A0A7Z1GP11"/>
<keyword evidence="1" id="KW-0547">Nucleotide-binding</keyword>
<dbReference type="Proteomes" id="UP000221580">
    <property type="component" value="Unassembled WGS sequence"/>
</dbReference>
<reference evidence="1 2" key="1">
    <citation type="submission" date="2017-09" db="EMBL/GenBank/DDBJ databases">
        <authorList>
            <person name="DeBolt S."/>
            <person name="Huntemann M."/>
            <person name="Clum A."/>
            <person name="Pillay M."/>
            <person name="Palaniappan K."/>
            <person name="Varghese N."/>
            <person name="Mikhailova N."/>
            <person name="Stamatis D."/>
            <person name="Reddy T."/>
            <person name="Daum C."/>
            <person name="Shapiro N."/>
            <person name="Ivanova N."/>
            <person name="Kyrpides N."/>
            <person name="Woyke T."/>
        </authorList>
    </citation>
    <scope>NUCLEOTIDE SEQUENCE [LARGE SCALE GENOMIC DNA]</scope>
    <source>
        <strain evidence="1 2">A2-S9</strain>
    </source>
</reference>